<gene>
    <name evidence="2" type="ORF">C7G83_00365</name>
</gene>
<keyword evidence="1" id="KW-0812">Transmembrane</keyword>
<reference evidence="2 3" key="1">
    <citation type="submission" date="2018-03" db="EMBL/GenBank/DDBJ databases">
        <title>Draft genome sequence of the first documented clinical Siccibacter turicensis isolate in Austria.</title>
        <authorList>
            <person name="Lepuschitz S."/>
            <person name="Pekard-Amenitsch S."/>
            <person name="Haunold R."/>
            <person name="Schill S."/>
            <person name="Mach R."/>
            <person name="Allerberger F."/>
            <person name="Ruppitsch W."/>
            <person name="Forsythe S.J."/>
        </authorList>
    </citation>
    <scope>NUCLEOTIDE SEQUENCE [LARGE SCALE GENOMIC DNA]</scope>
    <source>
        <strain evidence="2 3">6100069499-17</strain>
    </source>
</reference>
<dbReference type="AlphaFoldDB" id="A0A2P8VNZ9"/>
<feature type="transmembrane region" description="Helical" evidence="1">
    <location>
        <begin position="35"/>
        <end position="54"/>
    </location>
</feature>
<proteinExistence type="predicted"/>
<comment type="caution">
    <text evidence="2">The sequence shown here is derived from an EMBL/GenBank/DDBJ whole genome shotgun (WGS) entry which is preliminary data.</text>
</comment>
<dbReference type="Proteomes" id="UP000240212">
    <property type="component" value="Unassembled WGS sequence"/>
</dbReference>
<evidence type="ECO:0000313" key="2">
    <source>
        <dbReference type="EMBL" id="PSN09245.1"/>
    </source>
</evidence>
<evidence type="ECO:0000313" key="3">
    <source>
        <dbReference type="Proteomes" id="UP000240212"/>
    </source>
</evidence>
<keyword evidence="1" id="KW-1133">Transmembrane helix</keyword>
<sequence length="171" mass="19098">MDKLTDDEFASRNYPVNENMHAQRLEWRMQAVGNYLLFALVILALLGVFSDGVLSETTQTSRGGALTVEYQRMIRAQSDERYILRVQGEPDRPVSVTFSGDFMDSVDIQTLSPPPQTSHTTLHGMTLTWPATPDGRHAVWIMAQPQAAGYLTSSVTVDGKPGVTLRQWSWP</sequence>
<accession>A0A2P8VNZ9</accession>
<keyword evidence="3" id="KW-1185">Reference proteome</keyword>
<dbReference type="OrthoDB" id="6504753at2"/>
<name>A0A2P8VNZ9_9ENTR</name>
<dbReference type="EMBL" id="PYEP01000001">
    <property type="protein sequence ID" value="PSN09245.1"/>
    <property type="molecule type" value="Genomic_DNA"/>
</dbReference>
<keyword evidence="1" id="KW-0472">Membrane</keyword>
<organism evidence="2 3">
    <name type="scientific">Siccibacter turicensis</name>
    <dbReference type="NCBI Taxonomy" id="357233"/>
    <lineage>
        <taxon>Bacteria</taxon>
        <taxon>Pseudomonadati</taxon>
        <taxon>Pseudomonadota</taxon>
        <taxon>Gammaproteobacteria</taxon>
        <taxon>Enterobacterales</taxon>
        <taxon>Enterobacteriaceae</taxon>
        <taxon>Siccibacter</taxon>
    </lineage>
</organism>
<dbReference type="STRING" id="1388748.GCA_000463155_01840"/>
<protein>
    <submittedName>
        <fullName evidence="2">Uncharacterized protein</fullName>
    </submittedName>
</protein>
<dbReference type="RefSeq" id="WP_106875835.1">
    <property type="nucleotide sequence ID" value="NZ_PYEP01000001.1"/>
</dbReference>
<evidence type="ECO:0000256" key="1">
    <source>
        <dbReference type="SAM" id="Phobius"/>
    </source>
</evidence>